<keyword evidence="6" id="KW-0548">Nucleotidyltransferase</keyword>
<evidence type="ECO:0000256" key="5">
    <source>
        <dbReference type="ARBA" id="ARBA00022679"/>
    </source>
</evidence>
<keyword evidence="7" id="KW-0547">Nucleotide-binding</keyword>
<evidence type="ECO:0000256" key="4">
    <source>
        <dbReference type="ARBA" id="ARBA00022632"/>
    </source>
</evidence>
<keyword evidence="9" id="KW-0067">ATP-binding</keyword>
<name>F6KJM4_9VIRU</name>
<evidence type="ECO:0000256" key="8">
    <source>
        <dbReference type="ARBA" id="ARBA00022801"/>
    </source>
</evidence>
<dbReference type="InterPro" id="IPR027351">
    <property type="entry name" value="(+)RNA_virus_helicase_core_dom"/>
</dbReference>
<dbReference type="PROSITE" id="PS50507">
    <property type="entry name" value="RDRP_SSRNA_POS"/>
    <property type="match status" value="1"/>
</dbReference>
<dbReference type="GO" id="GO:0039694">
    <property type="term" value="P:viral RNA genome replication"/>
    <property type="evidence" value="ECO:0007669"/>
    <property type="project" value="InterPro"/>
</dbReference>
<dbReference type="EMBL" id="HQ389540">
    <property type="protein sequence ID" value="AEF01559.1"/>
    <property type="molecule type" value="Genomic_RNA"/>
</dbReference>
<comment type="catalytic activity">
    <reaction evidence="12">
        <text>ATP + H2O = ADP + phosphate + H(+)</text>
        <dbReference type="Rhea" id="RHEA:13065"/>
        <dbReference type="ChEBI" id="CHEBI:15377"/>
        <dbReference type="ChEBI" id="CHEBI:15378"/>
        <dbReference type="ChEBI" id="CHEBI:30616"/>
        <dbReference type="ChEBI" id="CHEBI:43474"/>
        <dbReference type="ChEBI" id="CHEBI:456216"/>
        <dbReference type="EC" id="3.6.4.13"/>
    </reaction>
</comment>
<keyword evidence="17" id="KW-1185">Reference proteome</keyword>
<keyword evidence="11" id="KW-0899">Viral immunoevasion</keyword>
<dbReference type="GO" id="GO:0003724">
    <property type="term" value="F:RNA helicase activity"/>
    <property type="evidence" value="ECO:0007669"/>
    <property type="project" value="UniProtKB-EC"/>
</dbReference>
<keyword evidence="5" id="KW-0808">Transferase</keyword>
<dbReference type="GO" id="GO:0006396">
    <property type="term" value="P:RNA processing"/>
    <property type="evidence" value="ECO:0007669"/>
    <property type="project" value="InterPro"/>
</dbReference>
<evidence type="ECO:0000256" key="2">
    <source>
        <dbReference type="ARBA" id="ARBA00022463"/>
    </source>
</evidence>
<dbReference type="GO" id="GO:0016787">
    <property type="term" value="F:hydrolase activity"/>
    <property type="evidence" value="ECO:0007669"/>
    <property type="project" value="UniProtKB-KW"/>
</dbReference>
<keyword evidence="8" id="KW-0378">Hydrolase</keyword>
<evidence type="ECO:0000256" key="1">
    <source>
        <dbReference type="ARBA" id="ARBA00013540"/>
    </source>
</evidence>
<dbReference type="PROSITE" id="PS51657">
    <property type="entry name" value="PSRV_HELICASE"/>
    <property type="match status" value="1"/>
</dbReference>
<dbReference type="GeneID" id="10618428"/>
<dbReference type="SUPFAM" id="SSF52540">
    <property type="entry name" value="P-loop containing nucleoside triphosphate hydrolases"/>
    <property type="match status" value="1"/>
</dbReference>
<feature type="domain" description="Alphavirus-like MT" evidence="15">
    <location>
        <begin position="72"/>
        <end position="299"/>
    </location>
</feature>
<dbReference type="KEGG" id="vg:10618428"/>
<reference evidence="16 17" key="1">
    <citation type="journal article" date="2011" name="Arch. Virol.">
        <title>The complete genome sequence and genome structure of passion fruit mosaic virus.</title>
        <authorList>
            <person name="Song Y.S."/>
            <person name="Ryu K.H."/>
        </authorList>
    </citation>
    <scope>NUCLEOTIDE SEQUENCE [LARGE SCALE GENOMIC DNA]</scope>
</reference>
<organism evidence="16 17">
    <name type="scientific">Passion fruit mosaic virus</name>
    <dbReference type="NCBI Taxonomy" id="1032457"/>
    <lineage>
        <taxon>Viruses</taxon>
        <taxon>Riboviria</taxon>
        <taxon>Orthornavirae</taxon>
        <taxon>Kitrinoviricota</taxon>
        <taxon>Alsuviricetes</taxon>
        <taxon>Martellivirales</taxon>
        <taxon>Virgaviridae</taxon>
        <taxon>Tobamovirus</taxon>
        <taxon>Tobamovirus passiflorae</taxon>
    </lineage>
</organism>
<dbReference type="RefSeq" id="YP_004465358.1">
    <property type="nucleotide sequence ID" value="NC_015552.1"/>
</dbReference>
<dbReference type="GO" id="GO:0052170">
    <property type="term" value="P:symbiont-mediated suppression of host innate immune response"/>
    <property type="evidence" value="ECO:0007669"/>
    <property type="project" value="UniProtKB-KW"/>
</dbReference>
<keyword evidence="3" id="KW-0696">RNA-directed RNA polymerase</keyword>
<dbReference type="SUPFAM" id="SSF56672">
    <property type="entry name" value="DNA/RNA polymerases"/>
    <property type="match status" value="1"/>
</dbReference>
<keyword evidence="10" id="KW-0693">Viral RNA replication</keyword>
<dbReference type="Pfam" id="PF00978">
    <property type="entry name" value="RdRP_2"/>
    <property type="match status" value="1"/>
</dbReference>
<evidence type="ECO:0000256" key="3">
    <source>
        <dbReference type="ARBA" id="ARBA00022484"/>
    </source>
</evidence>
<dbReference type="InterPro" id="IPR002588">
    <property type="entry name" value="Alphavirus-like_MT_dom"/>
</dbReference>
<dbReference type="InterPro" id="IPR043502">
    <property type="entry name" value="DNA/RNA_pol_sf"/>
</dbReference>
<accession>F6KJM4</accession>
<keyword evidence="4" id="KW-1090">Inhibition of host innate immune response by virus</keyword>
<dbReference type="Proteomes" id="UP000203091">
    <property type="component" value="Segment"/>
</dbReference>
<sequence length="1611" mass="184199">MTTISQLQQQTKERLVSDVRGPIQDLASRRVYDDAVNSLRVLDRRPKINFNKLIPADACKLITESYPEFTITFTGTVCSSHGLAGGLRTLETEYLMMSVPYGLPTYDIGGNFSLHMMKGRAYVHCCNPCMDLRDVARNESYRDNIQAYLSKFQRREPISWTTRQFKGKPARALPEFQLDAFKRYDEEPNAVSCSSTFQHCSYSPPEGMDTYAVSVHSLYDIPVAELGPALLRKRVKTLYACMHFSEALLLGSETGTLQKIGASFVVSGTKVTFGFFDESTLLYVHDLSNVKEMMIRTWFVADTRFVYMKEFQARRVDTVFCKFQRVDTFRLNRTVFKNNADALPDMIDDAWVRKRSTAMMSTEPIFKDAVSFNVWFPESKGKVLVPIFRGIFESGKVRKSTAVVDEDFVYTILNHIRTYPAKQLTYENVLSFVESIRSRVIVNGCNVRSEWDVEKKILPDVAMTFLLITKLRQLQDQVVLERFDFKKTTIWGRIREVFLEYFSDVSGCLFETMRSYGWIQVVDDKLRIITPEYHRTFTEELSLLYNRETKPEEVDVSDSLKMSNEILDVVDQLSETFDFMTFDTEKLNEFVKKFNVRPSVLKDVITALYNGECGVAFKDTSTPCLQGMTVETKHAGVLKSDEASTSNVTVEEVKKTDDQFFSFAKFNGMNVKDVLASIDSSTAKTYEGEIEVRQMENYLDYLRASLSGSLSNLDKILRDYWSQSSETYKTYGVWDTRKKQWILDPPDRKHGWGLVLIGNESYVQCLQYDGDNAPVCAANWERVAVSNETKLFSNVQILNELMCVEKRVPDGDLVLVEGVPGCGKTKEILERCNFKSDLILTPGKEAAAMIRRRANNGLGAEHATTYNVRTFDSFLINKIPVRFDTVWVDEGLMVHTGVIQFCRLKTNCKRMYVYGDTKQIPFINRVMTFDYPESLRNLKLNSVETRSVTKRCPADITVFLNSQYQCHVLTENHTQRSVEATLLKGAAVLQPRQTTLNGKIVVFTQADKALLKKNGYIGVNTVHEVQGDTFEEVSLVRATPTPVGIIAKDSPHVLVALSRHTSRLHYYTVVPDYVVSKIAELKTVSNFLLDMHSFSGPSVLYQLQCKDIYIHNTKVFVPTPKTGSIFDLQEWYDNILPGNSTVLNDYDGTVIRLFDNELNVQQCRLTLSKADPVPEIIRKNSKQFLRPVLRTGCEMPRTSGMIENLLAMIKRNFNSPELTGDVDIDVLSSSVVDRFFDVYVSVDLRTKFNSYSTLGCVDNLYISSHENFSDWLSKQQPDVVGQLANYDFIGIPPVDEYKHMIKKQPKLKGDCSIQSEYPALQTIVYHSKKINAIFGPIFKELTRRLIECFDSQRFMLYTRKTPADIEEFFNSVTGKNEMDILELDVSKYDKSQDDFHFTLEMKIWERLGLDDYIKVLWQNGHKRTILSDYTAGIKTVLYYQRKSGDVTTFIGNTVIIAACVCNILPIEKCIKASFCGDDSLVLMPKGLDYSEVQQKANLVWNFEAKLFMKKRHAYFCGKYVVFHDNGAVVFPDPLKLIGKLGSKNIQSWDHCEDFRRSLCDVATNFGNCAYFSLLDEAVQENYKSAGSGCYAYRALWRFLTNPHLFQTLYFN</sequence>
<dbReference type="InterPro" id="IPR027417">
    <property type="entry name" value="P-loop_NTPase"/>
</dbReference>
<dbReference type="GO" id="GO:0003723">
    <property type="term" value="F:RNA binding"/>
    <property type="evidence" value="ECO:0007669"/>
    <property type="project" value="InterPro"/>
</dbReference>
<dbReference type="Gene3D" id="3.30.450.420">
    <property type="match status" value="1"/>
</dbReference>
<dbReference type="Pfam" id="PF01660">
    <property type="entry name" value="Vmethyltransf"/>
    <property type="match status" value="1"/>
</dbReference>
<feature type="domain" description="(+)RNA virus helicase C-terminal" evidence="14">
    <location>
        <begin position="787"/>
        <end position="1099"/>
    </location>
</feature>
<dbReference type="InterPro" id="IPR001788">
    <property type="entry name" value="RNA-dep_RNA_pol_alsuvir"/>
</dbReference>
<dbReference type="GO" id="GO:0005524">
    <property type="term" value="F:ATP binding"/>
    <property type="evidence" value="ECO:0007669"/>
    <property type="project" value="UniProtKB-KW"/>
</dbReference>
<dbReference type="GO" id="GO:0003968">
    <property type="term" value="F:RNA-directed RNA polymerase activity"/>
    <property type="evidence" value="ECO:0007669"/>
    <property type="project" value="UniProtKB-KW"/>
</dbReference>
<protein>
    <recommendedName>
        <fullName evidence="1">Replicase large subunit</fullName>
    </recommendedName>
</protein>
<dbReference type="Gene3D" id="3.40.50.300">
    <property type="entry name" value="P-loop containing nucleotide triphosphate hydrolases"/>
    <property type="match status" value="2"/>
</dbReference>
<evidence type="ECO:0000256" key="9">
    <source>
        <dbReference type="ARBA" id="ARBA00022840"/>
    </source>
</evidence>
<dbReference type="PROSITE" id="PS51743">
    <property type="entry name" value="ALPHAVIRUS_MT"/>
    <property type="match status" value="1"/>
</dbReference>
<evidence type="ECO:0000259" key="14">
    <source>
        <dbReference type="PROSITE" id="PS51657"/>
    </source>
</evidence>
<dbReference type="GO" id="GO:0006351">
    <property type="term" value="P:DNA-templated transcription"/>
    <property type="evidence" value="ECO:0007669"/>
    <property type="project" value="InterPro"/>
</dbReference>
<proteinExistence type="predicted"/>
<dbReference type="GO" id="GO:0008174">
    <property type="term" value="F:mRNA methyltransferase activity"/>
    <property type="evidence" value="ECO:0007669"/>
    <property type="project" value="UniProtKB-UniRule"/>
</dbReference>
<evidence type="ECO:0000256" key="12">
    <source>
        <dbReference type="ARBA" id="ARBA00047984"/>
    </source>
</evidence>
<keyword evidence="2" id="KW-0941">Suppressor of RNA silencing</keyword>
<dbReference type="GO" id="GO:0016556">
    <property type="term" value="P:mRNA modification"/>
    <property type="evidence" value="ECO:0007669"/>
    <property type="project" value="InterPro"/>
</dbReference>
<evidence type="ECO:0000256" key="10">
    <source>
        <dbReference type="ARBA" id="ARBA00022953"/>
    </source>
</evidence>
<evidence type="ECO:0000259" key="15">
    <source>
        <dbReference type="PROSITE" id="PS51743"/>
    </source>
</evidence>
<evidence type="ECO:0000256" key="7">
    <source>
        <dbReference type="ARBA" id="ARBA00022741"/>
    </source>
</evidence>
<evidence type="ECO:0000313" key="17">
    <source>
        <dbReference type="Proteomes" id="UP000203091"/>
    </source>
</evidence>
<evidence type="ECO:0000313" key="16">
    <source>
        <dbReference type="EMBL" id="AEF01559.1"/>
    </source>
</evidence>
<keyword evidence="2" id="KW-0945">Host-virus interaction</keyword>
<feature type="domain" description="RdRp catalytic" evidence="13">
    <location>
        <begin position="1378"/>
        <end position="1491"/>
    </location>
</feature>
<evidence type="ECO:0000259" key="13">
    <source>
        <dbReference type="PROSITE" id="PS50507"/>
    </source>
</evidence>
<evidence type="ECO:0000256" key="11">
    <source>
        <dbReference type="ARBA" id="ARBA00023280"/>
    </source>
</evidence>
<dbReference type="Pfam" id="PF01443">
    <property type="entry name" value="Viral_helicase1"/>
    <property type="match status" value="1"/>
</dbReference>
<dbReference type="InterPro" id="IPR007094">
    <property type="entry name" value="RNA-dir_pol_PSvirus"/>
</dbReference>
<evidence type="ECO:0000256" key="6">
    <source>
        <dbReference type="ARBA" id="ARBA00022695"/>
    </source>
</evidence>